<dbReference type="OrthoDB" id="9787129at2"/>
<dbReference type="EMBL" id="CP036274">
    <property type="protein sequence ID" value="QDU29419.1"/>
    <property type="molecule type" value="Genomic_DNA"/>
</dbReference>
<proteinExistence type="inferred from homology"/>
<feature type="transmembrane region" description="Helical" evidence="8">
    <location>
        <begin position="410"/>
        <end position="429"/>
    </location>
</feature>
<evidence type="ECO:0000313" key="9">
    <source>
        <dbReference type="EMBL" id="QDU29419.1"/>
    </source>
</evidence>
<accession>A0A517YGS9</accession>
<dbReference type="PANTHER" id="PTHR30354">
    <property type="entry name" value="GNT FAMILY GLUCONATE TRANSPORTER"/>
    <property type="match status" value="1"/>
</dbReference>
<keyword evidence="3" id="KW-1003">Cell membrane</keyword>
<gene>
    <name evidence="9" type="primary">idnT_2</name>
    <name evidence="9" type="ORF">ETAA8_45290</name>
</gene>
<feature type="transmembrane region" description="Helical" evidence="8">
    <location>
        <begin position="354"/>
        <end position="373"/>
    </location>
</feature>
<dbReference type="Proteomes" id="UP000315017">
    <property type="component" value="Chromosome"/>
</dbReference>
<name>A0A517YGS9_9BACT</name>
<feature type="transmembrane region" description="Helical" evidence="8">
    <location>
        <begin position="12"/>
        <end position="42"/>
    </location>
</feature>
<evidence type="ECO:0000313" key="10">
    <source>
        <dbReference type="Proteomes" id="UP000315017"/>
    </source>
</evidence>
<evidence type="ECO:0000256" key="8">
    <source>
        <dbReference type="SAM" id="Phobius"/>
    </source>
</evidence>
<organism evidence="9 10">
    <name type="scientific">Anatilimnocola aggregata</name>
    <dbReference type="NCBI Taxonomy" id="2528021"/>
    <lineage>
        <taxon>Bacteria</taxon>
        <taxon>Pseudomonadati</taxon>
        <taxon>Planctomycetota</taxon>
        <taxon>Planctomycetia</taxon>
        <taxon>Pirellulales</taxon>
        <taxon>Pirellulaceae</taxon>
        <taxon>Anatilimnocola</taxon>
    </lineage>
</organism>
<dbReference type="InterPro" id="IPR003474">
    <property type="entry name" value="Glcn_transporter"/>
</dbReference>
<evidence type="ECO:0000256" key="1">
    <source>
        <dbReference type="ARBA" id="ARBA00004651"/>
    </source>
</evidence>
<sequence length="476" mass="49627">MSPLHPLLILALGIAVVIGLITVVRMNAFIALITAAIVVSLLSPGETPLKIKRVAEAFGTNCGNIGIVIALAAIIGKCMMDSGAADRIVRTFLWLLGKEKASFALMGSGFVLAIPVFFDTVFYLLVPLARSLYRQTGKNYLLYLLAIAAGGAITHTLVPPTPGPLLMAENLKVDIGTMIMVGTLIAFPSALVGILFATIADRVAPIAMRQIGSEPDPEPLPDSQLPSLAVAILPVILPVLLISADTIATTISKMAATGPFWERAVLLAKAATPYTAIIGNANLALLIATAIALLLVVIQRKPSLNQLAHIVEVSLMSGGTIILITAAGGAFGAMLREAQIGPAIKNLMGGQESAMSGILYLFLGYLIAVIMKVAQGSSTVAMITASGMIAAMLSPAGSEPVAFQTILGFHPVYLATAIGSGTLVGSWMNDSGFWIFAKMGGLTEVETLRSWTPLLAVLGITGFVVTLICMIIMPLS</sequence>
<keyword evidence="5 8" id="KW-1133">Transmembrane helix</keyword>
<evidence type="ECO:0000256" key="3">
    <source>
        <dbReference type="ARBA" id="ARBA00022475"/>
    </source>
</evidence>
<dbReference type="RefSeq" id="WP_145093189.1">
    <property type="nucleotide sequence ID" value="NZ_CP036274.1"/>
</dbReference>
<keyword evidence="6 8" id="KW-0472">Membrane</keyword>
<feature type="transmembrane region" description="Helical" evidence="8">
    <location>
        <begin position="310"/>
        <end position="334"/>
    </location>
</feature>
<feature type="transmembrane region" description="Helical" evidence="8">
    <location>
        <begin position="54"/>
        <end position="75"/>
    </location>
</feature>
<feature type="transmembrane region" description="Helical" evidence="8">
    <location>
        <begin position="228"/>
        <end position="251"/>
    </location>
</feature>
<feature type="transmembrane region" description="Helical" evidence="8">
    <location>
        <begin position="271"/>
        <end position="298"/>
    </location>
</feature>
<keyword evidence="10" id="KW-1185">Reference proteome</keyword>
<reference evidence="9 10" key="1">
    <citation type="submission" date="2019-02" db="EMBL/GenBank/DDBJ databases">
        <title>Deep-cultivation of Planctomycetes and their phenomic and genomic characterization uncovers novel biology.</title>
        <authorList>
            <person name="Wiegand S."/>
            <person name="Jogler M."/>
            <person name="Boedeker C."/>
            <person name="Pinto D."/>
            <person name="Vollmers J."/>
            <person name="Rivas-Marin E."/>
            <person name="Kohn T."/>
            <person name="Peeters S.H."/>
            <person name="Heuer A."/>
            <person name="Rast P."/>
            <person name="Oberbeckmann S."/>
            <person name="Bunk B."/>
            <person name="Jeske O."/>
            <person name="Meyerdierks A."/>
            <person name="Storesund J.E."/>
            <person name="Kallscheuer N."/>
            <person name="Luecker S."/>
            <person name="Lage O.M."/>
            <person name="Pohl T."/>
            <person name="Merkel B.J."/>
            <person name="Hornburger P."/>
            <person name="Mueller R.-W."/>
            <person name="Bruemmer F."/>
            <person name="Labrenz M."/>
            <person name="Spormann A.M."/>
            <person name="Op den Camp H."/>
            <person name="Overmann J."/>
            <person name="Amann R."/>
            <person name="Jetten M.S.M."/>
            <person name="Mascher T."/>
            <person name="Medema M.H."/>
            <person name="Devos D.P."/>
            <person name="Kaster A.-K."/>
            <person name="Ovreas L."/>
            <person name="Rohde M."/>
            <person name="Galperin M.Y."/>
            <person name="Jogler C."/>
        </authorList>
    </citation>
    <scope>NUCLEOTIDE SEQUENCE [LARGE SCALE GENOMIC DNA]</scope>
    <source>
        <strain evidence="9 10">ETA_A8</strain>
    </source>
</reference>
<evidence type="ECO:0000256" key="6">
    <source>
        <dbReference type="ARBA" id="ARBA00023136"/>
    </source>
</evidence>
<feature type="transmembrane region" description="Helical" evidence="8">
    <location>
        <begin position="380"/>
        <end position="398"/>
    </location>
</feature>
<dbReference type="GO" id="GO:0015128">
    <property type="term" value="F:gluconate transmembrane transporter activity"/>
    <property type="evidence" value="ECO:0007669"/>
    <property type="project" value="InterPro"/>
</dbReference>
<protein>
    <submittedName>
        <fullName evidence="9">Gnt-II system L-idonate transporter</fullName>
    </submittedName>
</protein>
<feature type="transmembrane region" description="Helical" evidence="8">
    <location>
        <begin position="178"/>
        <end position="200"/>
    </location>
</feature>
<dbReference type="KEGG" id="aagg:ETAA8_45290"/>
<dbReference type="AlphaFoldDB" id="A0A517YGS9"/>
<dbReference type="PANTHER" id="PTHR30354:SF22">
    <property type="entry name" value="HIGH-AFFINITY GLUCONATE TRANSPORTER"/>
    <property type="match status" value="1"/>
</dbReference>
<dbReference type="GO" id="GO:0005886">
    <property type="term" value="C:plasma membrane"/>
    <property type="evidence" value="ECO:0007669"/>
    <property type="project" value="UniProtKB-SubCell"/>
</dbReference>
<evidence type="ECO:0000256" key="5">
    <source>
        <dbReference type="ARBA" id="ARBA00022989"/>
    </source>
</evidence>
<feature type="transmembrane region" description="Helical" evidence="8">
    <location>
        <begin position="103"/>
        <end position="128"/>
    </location>
</feature>
<comment type="subcellular location">
    <subcellularLocation>
        <location evidence="1">Cell membrane</location>
        <topology evidence="1">Multi-pass membrane protein</topology>
    </subcellularLocation>
</comment>
<feature type="transmembrane region" description="Helical" evidence="8">
    <location>
        <begin position="140"/>
        <end position="158"/>
    </location>
</feature>
<evidence type="ECO:0000256" key="4">
    <source>
        <dbReference type="ARBA" id="ARBA00022692"/>
    </source>
</evidence>
<evidence type="ECO:0000256" key="2">
    <source>
        <dbReference type="ARBA" id="ARBA00022448"/>
    </source>
</evidence>
<evidence type="ECO:0000256" key="7">
    <source>
        <dbReference type="ARBA" id="ARBA00049663"/>
    </source>
</evidence>
<comment type="similarity">
    <text evidence="7">Belongs to the GntP permease family.</text>
</comment>
<keyword evidence="4 8" id="KW-0812">Transmembrane</keyword>
<dbReference type="Pfam" id="PF02447">
    <property type="entry name" value="GntP_permease"/>
    <property type="match status" value="1"/>
</dbReference>
<keyword evidence="2" id="KW-0813">Transport</keyword>
<feature type="transmembrane region" description="Helical" evidence="8">
    <location>
        <begin position="450"/>
        <end position="473"/>
    </location>
</feature>